<protein>
    <submittedName>
        <fullName evidence="6">Fumarate reductase subunit C</fullName>
    </submittedName>
</protein>
<gene>
    <name evidence="6" type="ORF">LQG66_28775</name>
</gene>
<evidence type="ECO:0000256" key="5">
    <source>
        <dbReference type="SAM" id="Phobius"/>
    </source>
</evidence>
<dbReference type="Pfam" id="PF02300">
    <property type="entry name" value="Fumarate_red_C"/>
    <property type="match status" value="1"/>
</dbReference>
<feature type="transmembrane region" description="Helical" evidence="5">
    <location>
        <begin position="68"/>
        <end position="90"/>
    </location>
</feature>
<evidence type="ECO:0000256" key="3">
    <source>
        <dbReference type="ARBA" id="ARBA00022989"/>
    </source>
</evidence>
<feature type="transmembrane region" description="Helical" evidence="5">
    <location>
        <begin position="111"/>
        <end position="133"/>
    </location>
</feature>
<dbReference type="InterPro" id="IPR003510">
    <property type="entry name" value="Fumarate_red_C"/>
</dbReference>
<accession>A0ABY3R8X6</accession>
<name>A0ABY3R8X6_9BRAD</name>
<dbReference type="Gene3D" id="1.20.1300.10">
    <property type="entry name" value="Fumarate reductase/succinate dehydrogenase, transmembrane subunit"/>
    <property type="match status" value="1"/>
</dbReference>
<evidence type="ECO:0000256" key="4">
    <source>
        <dbReference type="ARBA" id="ARBA00023136"/>
    </source>
</evidence>
<evidence type="ECO:0000256" key="2">
    <source>
        <dbReference type="ARBA" id="ARBA00022692"/>
    </source>
</evidence>
<sequence>MSERRPYLRPQPRTWWAHPPYRAYTIRELCGVALAVYGAILLAGLVCLARGPAAFESYRAFLASPLSLALHLLLLAAALWHMVTWFRILPKTMPKLVWHGKLVPQALMTQAATLLAVGCSVALLALVVVVGAWS</sequence>
<keyword evidence="3 5" id="KW-1133">Transmembrane helix</keyword>
<feature type="transmembrane region" description="Helical" evidence="5">
    <location>
        <begin position="29"/>
        <end position="48"/>
    </location>
</feature>
<evidence type="ECO:0000313" key="6">
    <source>
        <dbReference type="EMBL" id="UFZ03202.1"/>
    </source>
</evidence>
<reference evidence="6" key="1">
    <citation type="journal article" date="2024" name="Antonie Van Leeuwenhoek">
        <title>Bradyrhizobium ontarionense sp. nov., a novel bacterial symbiont isolated from Aeschynomene indica (Indian jointvetch), harbours photosynthesis, nitrogen fixation and nitrous oxide (N2O) reductase genes.</title>
        <authorList>
            <person name="Bromfield E.S.P."/>
            <person name="Cloutier S."/>
        </authorList>
    </citation>
    <scope>NUCLEOTIDE SEQUENCE</scope>
    <source>
        <strain evidence="6">A19</strain>
    </source>
</reference>
<keyword evidence="1" id="KW-1003">Cell membrane</keyword>
<dbReference type="EMBL" id="CP088156">
    <property type="protein sequence ID" value="UFZ03202.1"/>
    <property type="molecule type" value="Genomic_DNA"/>
</dbReference>
<keyword evidence="7" id="KW-1185">Reference proteome</keyword>
<evidence type="ECO:0000313" key="7">
    <source>
        <dbReference type="Proteomes" id="UP001431010"/>
    </source>
</evidence>
<evidence type="ECO:0000256" key="1">
    <source>
        <dbReference type="ARBA" id="ARBA00022475"/>
    </source>
</evidence>
<organism evidence="6 7">
    <name type="scientific">Bradyrhizobium ontarionense</name>
    <dbReference type="NCBI Taxonomy" id="2898149"/>
    <lineage>
        <taxon>Bacteria</taxon>
        <taxon>Pseudomonadati</taxon>
        <taxon>Pseudomonadota</taxon>
        <taxon>Alphaproteobacteria</taxon>
        <taxon>Hyphomicrobiales</taxon>
        <taxon>Nitrobacteraceae</taxon>
        <taxon>Bradyrhizobium</taxon>
    </lineage>
</organism>
<dbReference type="RefSeq" id="WP_231319225.1">
    <property type="nucleotide sequence ID" value="NZ_CP088156.1"/>
</dbReference>
<dbReference type="SUPFAM" id="SSF81343">
    <property type="entry name" value="Fumarate reductase respiratory complex transmembrane subunits"/>
    <property type="match status" value="1"/>
</dbReference>
<keyword evidence="4 5" id="KW-0472">Membrane</keyword>
<keyword evidence="2 5" id="KW-0812">Transmembrane</keyword>
<dbReference type="Proteomes" id="UP001431010">
    <property type="component" value="Chromosome"/>
</dbReference>
<proteinExistence type="predicted"/>
<dbReference type="InterPro" id="IPR034804">
    <property type="entry name" value="SQR/QFR_C/D"/>
</dbReference>